<dbReference type="OrthoDB" id="6194758at2"/>
<dbReference type="Proteomes" id="UP000013165">
    <property type="component" value="Unassembled WGS sequence"/>
</dbReference>
<gene>
    <name evidence="1" type="ORF">J057_03075</name>
</gene>
<evidence type="ECO:0000313" key="1">
    <source>
        <dbReference type="EMBL" id="ENO16655.1"/>
    </source>
</evidence>
<sequence>MSLGIGITLALDLVPAQAAREVAYLIVEDKARPFQVVENGESRGGIVSDMVDAIFAGSRYEVDHQVYPINRLRQVVAEDQIEYWVAYEAVHWQTFGNHGLLVDEPLFTTHHVMLSCREELPDRITTLDQLRDLSLVTLRYFDYQPLDEAVAEGFIKEIPIDRYEAGIQLVGLGRADGFVEMESRLRFHVRRMEHAFDECMRWIDFSAIIPDFPIYLSVDIDWPPEFREFVARRIRELRSSGAFDRIIENYLGDGIAD</sequence>
<name>N6W290_9GAMM</name>
<dbReference type="PATRIC" id="fig|626887.3.peg.596"/>
<dbReference type="Gene3D" id="3.40.190.10">
    <property type="entry name" value="Periplasmic binding protein-like II"/>
    <property type="match status" value="2"/>
</dbReference>
<dbReference type="SUPFAM" id="SSF53850">
    <property type="entry name" value="Periplasmic binding protein-like II"/>
    <property type="match status" value="1"/>
</dbReference>
<dbReference type="EMBL" id="APLQ01000010">
    <property type="protein sequence ID" value="ENO16655.1"/>
    <property type="molecule type" value="Genomic_DNA"/>
</dbReference>
<comment type="caution">
    <text evidence="1">The sequence shown here is derived from an EMBL/GenBank/DDBJ whole genome shotgun (WGS) entry which is preliminary data.</text>
</comment>
<protein>
    <recommendedName>
        <fullName evidence="3">Amino acid ABC transporter substrate-binding protein</fullName>
    </recommendedName>
</protein>
<evidence type="ECO:0000313" key="2">
    <source>
        <dbReference type="Proteomes" id="UP000013165"/>
    </source>
</evidence>
<organism evidence="1 2">
    <name type="scientific">Marinobacter nanhaiticus D15-8W</name>
    <dbReference type="NCBI Taxonomy" id="626887"/>
    <lineage>
        <taxon>Bacteria</taxon>
        <taxon>Pseudomonadati</taxon>
        <taxon>Pseudomonadota</taxon>
        <taxon>Gammaproteobacteria</taxon>
        <taxon>Pseudomonadales</taxon>
        <taxon>Marinobacteraceae</taxon>
        <taxon>Marinobacter</taxon>
    </lineage>
</organism>
<dbReference type="eggNOG" id="COG0834">
    <property type="taxonomic scope" value="Bacteria"/>
</dbReference>
<dbReference type="RefSeq" id="WP_004583165.1">
    <property type="nucleotide sequence ID" value="NZ_AP028878.1"/>
</dbReference>
<evidence type="ECO:0008006" key="3">
    <source>
        <dbReference type="Google" id="ProtNLM"/>
    </source>
</evidence>
<dbReference type="AlphaFoldDB" id="N6W290"/>
<proteinExistence type="predicted"/>
<dbReference type="STRING" id="626887.J057_03075"/>
<accession>N6W290</accession>
<keyword evidence="2" id="KW-1185">Reference proteome</keyword>
<reference evidence="1 2" key="1">
    <citation type="journal article" date="2013" name="Genome Announc.">
        <title>Genome Sequence of the Polycyclic Aromatic Hydrocarbon-Degrading Bacterium Strain Marinobacter nanhaiticus D15-8WT.</title>
        <authorList>
            <person name="Cui Z."/>
            <person name="Gao W."/>
            <person name="Li Q."/>
            <person name="Xu G."/>
            <person name="Zheng L."/>
        </authorList>
    </citation>
    <scope>NUCLEOTIDE SEQUENCE [LARGE SCALE GENOMIC DNA]</scope>
    <source>
        <strain evidence="1 2">D15-8W</strain>
    </source>
</reference>
<dbReference type="HOGENOM" id="CLU_088519_0_0_6"/>